<accession>W0RHU8</accession>
<gene>
    <name evidence="2" type="ORF">J421_2368</name>
</gene>
<proteinExistence type="predicted"/>
<keyword evidence="3" id="KW-1185">Reference proteome</keyword>
<sequence length="381" mass="40797">MSIVATEMPRTGRRAARTLAALGALVLFGCSSSAGAPPASTTTPLPVPASSAAPQGLTWTVRPREHVDLWLHGLAMLMDDTARVPLFRRGYRDEMRATRTRAGVTTRLDAERDRLRERFGVNPSLPLDAQFVPFAFESWDTLRRAVDYVVQSGGNPQRAGDQETARAIAILANVFRTPADREWLRVFAGALDDEYARFYRDYWAAQQRDRAATLAAIRSEWDRLGPRVQRFLLNTQQRGGEIVPSLPLGGEGRTQSGGPNSNLVAVSFPSSPAAAAEALYTAVHEFVGSTAGPIVTDNVSPADQRAGLADRYVSAAQVRGGLMLLQKTAPDLAAGYARYYLATAGASAGGDPVAALTAAFPLPQPIADALAKQIDVVLGGI</sequence>
<feature type="signal peptide" evidence="1">
    <location>
        <begin position="1"/>
        <end position="36"/>
    </location>
</feature>
<feature type="chain" id="PRO_5004794135" description="Lipoprotein" evidence="1">
    <location>
        <begin position="37"/>
        <end position="381"/>
    </location>
</feature>
<organism evidence="2 3">
    <name type="scientific">Gemmatirosa kalamazoonensis</name>
    <dbReference type="NCBI Taxonomy" id="861299"/>
    <lineage>
        <taxon>Bacteria</taxon>
        <taxon>Pseudomonadati</taxon>
        <taxon>Gemmatimonadota</taxon>
        <taxon>Gemmatimonadia</taxon>
        <taxon>Gemmatimonadales</taxon>
        <taxon>Gemmatimonadaceae</taxon>
        <taxon>Gemmatirosa</taxon>
    </lineage>
</organism>
<dbReference type="AlphaFoldDB" id="W0RHU8"/>
<dbReference type="HOGENOM" id="CLU_725136_0_0_0"/>
<evidence type="ECO:0000256" key="1">
    <source>
        <dbReference type="SAM" id="SignalP"/>
    </source>
</evidence>
<dbReference type="InParanoid" id="W0RHU8"/>
<dbReference type="EMBL" id="CP007128">
    <property type="protein sequence ID" value="AHG89905.1"/>
    <property type="molecule type" value="Genomic_DNA"/>
</dbReference>
<name>W0RHU8_9BACT</name>
<dbReference type="RefSeq" id="WP_148306275.1">
    <property type="nucleotide sequence ID" value="NZ_CP007128.1"/>
</dbReference>
<dbReference type="OrthoDB" id="9781774at2"/>
<evidence type="ECO:0000313" key="3">
    <source>
        <dbReference type="Proteomes" id="UP000019151"/>
    </source>
</evidence>
<protein>
    <recommendedName>
        <fullName evidence="4">Lipoprotein</fullName>
    </recommendedName>
</protein>
<evidence type="ECO:0008006" key="4">
    <source>
        <dbReference type="Google" id="ProtNLM"/>
    </source>
</evidence>
<reference evidence="2 3" key="1">
    <citation type="journal article" date="2014" name="Genome Announc.">
        <title>Genome Sequence and Methylome of Soil Bacterium Gemmatirosa kalamazoonensis KBS708T, a Member of the Rarely Cultivated Gemmatimonadetes Phylum.</title>
        <authorList>
            <person name="Debruyn J.M."/>
            <person name="Radosevich M."/>
            <person name="Wommack K.E."/>
            <person name="Polson S.W."/>
            <person name="Hauser L.J."/>
            <person name="Fawaz M.N."/>
            <person name="Korlach J."/>
            <person name="Tsai Y.C."/>
        </authorList>
    </citation>
    <scope>NUCLEOTIDE SEQUENCE [LARGE SCALE GENOMIC DNA]</scope>
    <source>
        <strain evidence="2 3">KBS708</strain>
    </source>
</reference>
<dbReference type="Proteomes" id="UP000019151">
    <property type="component" value="Chromosome"/>
</dbReference>
<dbReference type="eggNOG" id="ENOG5033QQP">
    <property type="taxonomic scope" value="Bacteria"/>
</dbReference>
<dbReference type="STRING" id="861299.J421_2368"/>
<keyword evidence="1" id="KW-0732">Signal</keyword>
<evidence type="ECO:0000313" key="2">
    <source>
        <dbReference type="EMBL" id="AHG89905.1"/>
    </source>
</evidence>
<dbReference type="KEGG" id="gba:J421_2368"/>